<dbReference type="InterPro" id="IPR011335">
    <property type="entry name" value="Restrct_endonuc-II-like"/>
</dbReference>
<comment type="similarity">
    <text evidence="2">Belongs to the XPF family.</text>
</comment>
<evidence type="ECO:0000313" key="12">
    <source>
        <dbReference type="EMBL" id="KAF7437499.1"/>
    </source>
</evidence>
<dbReference type="GO" id="GO:0003697">
    <property type="term" value="F:single-stranded DNA binding"/>
    <property type="evidence" value="ECO:0007669"/>
    <property type="project" value="TreeGrafter"/>
</dbReference>
<comment type="subcellular location">
    <subcellularLocation>
        <location evidence="1">Nucleus</location>
    </subcellularLocation>
</comment>
<protein>
    <recommendedName>
        <fullName evidence="11">ERCC4 domain-containing protein</fullName>
    </recommendedName>
</protein>
<feature type="domain" description="ERCC4" evidence="11">
    <location>
        <begin position="698"/>
        <end position="778"/>
    </location>
</feature>
<dbReference type="GO" id="GO:0000724">
    <property type="term" value="P:double-strand break repair via homologous recombination"/>
    <property type="evidence" value="ECO:0007669"/>
    <property type="project" value="TreeGrafter"/>
</dbReference>
<dbReference type="SMART" id="SM00891">
    <property type="entry name" value="ERCC4"/>
    <property type="match status" value="1"/>
</dbReference>
<dbReference type="Pfam" id="PF02732">
    <property type="entry name" value="ERCC4"/>
    <property type="match status" value="1"/>
</dbReference>
<feature type="region of interest" description="Disordered" evidence="10">
    <location>
        <begin position="455"/>
        <end position="508"/>
    </location>
</feature>
<evidence type="ECO:0000256" key="2">
    <source>
        <dbReference type="ARBA" id="ARBA00010015"/>
    </source>
</evidence>
<keyword evidence="8" id="KW-0234">DNA repair</keyword>
<dbReference type="AlphaFoldDB" id="A0A8H7A2I3"/>
<name>A0A8H7A2I3_PLEOS</name>
<evidence type="ECO:0000256" key="1">
    <source>
        <dbReference type="ARBA" id="ARBA00004123"/>
    </source>
</evidence>
<sequence length="911" mass="101250">MKIYDSPKNLVLLLNASQEEESEIGEELGLMGCRNPGLRIVDFEKTNKERQDLYKKGGLISVTSRILVVDMLQANIPTELISGIIVLHAEKVTALVLEAFIVRLYREKNRTGFLKAFTDQPEHITSGLSPLKNIMKELQLRSVHIYPRFHQEIKKSLERRRADVIELSQPLTTSMSEIHQAIIQCITTTLSELRRSNTSLDLDDFNVENAYFRSFDIIVRRQLDSVWHKVGPKTKQLVNDLGTLRRLLTFLLSYDCLQFQAYLETLVASSTTSSSGGAKQHPSPWMVTDAANIIFQAAKRRCYTMSSSTKAAERAQMVSDVDEEGWDALDEIHGIVGKSSGQSASKADKPFWVPQGMEPVLEELPKWTLLADILKEIEGEIIRQESLPPPTVPSTVVPGTNTVLVMTSSTREAEILSDFLSAMDADAPAGTQGRKMMLRKLYSYLAWKGKLNSQQRNDGTTFQRQSSAALSEALKKKDREKAERSAGRRRVRGGAPSSAAASSSVEPTLIDVDAQGDSKMEADSFAEFWAATQNATAAVVESATVVDADDLDFTSTELLVDFDTSYGLLTPEETVVVRPYSDDGDDSILGEMRPKFIVMFEPNMDFIRRIEVYKSSNPGLGVRVYHMVYGDSCEEHKYLVGIRKEKESFERLIKERATMLLPILEDKGPGSTSNDALLKTISSRIAGGRREISTTPAQVIVDMREFRSTLPSLLHASNIIVVPATLTVGDYILTPDICVERKSLSDLISSFNSGRLYTQCELMSVHYKHPVLLIEFEEDKAFSLEIVSDMKSYVKPTAKYPQKKGGGIEGNQAVTTLQSKIVLLLLHFPRVRIIWASSPYATVEIFQELKQANPEPDPVKAISVGAEDDAELGAGINSAAEELLRSLPGITAKNVHYVMSKAKNVREFCGL</sequence>
<accession>A0A8H7A2I3</accession>
<keyword evidence="6" id="KW-0378">Hydrolase</keyword>
<evidence type="ECO:0000256" key="5">
    <source>
        <dbReference type="ARBA" id="ARBA00022763"/>
    </source>
</evidence>
<evidence type="ECO:0000256" key="4">
    <source>
        <dbReference type="ARBA" id="ARBA00022759"/>
    </source>
</evidence>
<dbReference type="FunFam" id="3.40.50.10130:FF:000002">
    <property type="entry name" value="DNA repair endonuclease XPF"/>
    <property type="match status" value="1"/>
</dbReference>
<dbReference type="InterPro" id="IPR006166">
    <property type="entry name" value="ERCC4_domain"/>
</dbReference>
<evidence type="ECO:0000256" key="7">
    <source>
        <dbReference type="ARBA" id="ARBA00023125"/>
    </source>
</evidence>
<dbReference type="GO" id="GO:0000712">
    <property type="term" value="P:resolution of meiotic recombination intermediates"/>
    <property type="evidence" value="ECO:0007669"/>
    <property type="project" value="TreeGrafter"/>
</dbReference>
<dbReference type="OrthoDB" id="361020at2759"/>
<feature type="compositionally biased region" description="Low complexity" evidence="10">
    <location>
        <begin position="493"/>
        <end position="507"/>
    </location>
</feature>
<dbReference type="GO" id="GO:0000014">
    <property type="term" value="F:single-stranded DNA endodeoxyribonuclease activity"/>
    <property type="evidence" value="ECO:0007669"/>
    <property type="project" value="TreeGrafter"/>
</dbReference>
<proteinExistence type="inferred from homology"/>
<evidence type="ECO:0000256" key="6">
    <source>
        <dbReference type="ARBA" id="ARBA00022801"/>
    </source>
</evidence>
<evidence type="ECO:0000259" key="11">
    <source>
        <dbReference type="SMART" id="SM00891"/>
    </source>
</evidence>
<dbReference type="SUPFAM" id="SSF52980">
    <property type="entry name" value="Restriction endonuclease-like"/>
    <property type="match status" value="1"/>
</dbReference>
<evidence type="ECO:0000256" key="10">
    <source>
        <dbReference type="SAM" id="MobiDB-lite"/>
    </source>
</evidence>
<keyword evidence="7" id="KW-0238">DNA-binding</keyword>
<comment type="caution">
    <text evidence="12">The sequence shown here is derived from an EMBL/GenBank/DDBJ whole genome shotgun (WGS) entry which is preliminary data.</text>
</comment>
<keyword evidence="9" id="KW-0539">Nucleus</keyword>
<dbReference type="VEuPathDB" id="FungiDB:PC9H_004340"/>
<dbReference type="InterPro" id="IPR047520">
    <property type="entry name" value="XPF_nuclease"/>
</dbReference>
<dbReference type="Gene3D" id="1.10.150.20">
    <property type="entry name" value="5' to 3' exonuclease, C-terminal subdomain"/>
    <property type="match status" value="1"/>
</dbReference>
<feature type="compositionally biased region" description="Polar residues" evidence="10">
    <location>
        <begin position="455"/>
        <end position="469"/>
    </location>
</feature>
<dbReference type="EMBL" id="JACETU010000002">
    <property type="protein sequence ID" value="KAF7437499.1"/>
    <property type="molecule type" value="Genomic_DNA"/>
</dbReference>
<dbReference type="GO" id="GO:0003684">
    <property type="term" value="F:damaged DNA binding"/>
    <property type="evidence" value="ECO:0007669"/>
    <property type="project" value="TreeGrafter"/>
</dbReference>
<dbReference type="Proteomes" id="UP000623687">
    <property type="component" value="Unassembled WGS sequence"/>
</dbReference>
<keyword evidence="13" id="KW-1185">Reference proteome</keyword>
<gene>
    <name evidence="12" type="ORF">PC9H_004340</name>
</gene>
<dbReference type="CDD" id="cd20078">
    <property type="entry name" value="XPF_nuclease_XPF_euk"/>
    <property type="match status" value="1"/>
</dbReference>
<keyword evidence="4" id="KW-0255">Endonuclease</keyword>
<dbReference type="RefSeq" id="XP_036635398.1">
    <property type="nucleotide sequence ID" value="XM_036773925.1"/>
</dbReference>
<organism evidence="12 13">
    <name type="scientific">Pleurotus ostreatus</name>
    <name type="common">Oyster mushroom</name>
    <name type="synonym">White-rot fungus</name>
    <dbReference type="NCBI Taxonomy" id="5322"/>
    <lineage>
        <taxon>Eukaryota</taxon>
        <taxon>Fungi</taxon>
        <taxon>Dikarya</taxon>
        <taxon>Basidiomycota</taxon>
        <taxon>Agaricomycotina</taxon>
        <taxon>Agaricomycetes</taxon>
        <taxon>Agaricomycetidae</taxon>
        <taxon>Agaricales</taxon>
        <taxon>Pleurotineae</taxon>
        <taxon>Pleurotaceae</taxon>
        <taxon>Pleurotus</taxon>
    </lineage>
</organism>
<dbReference type="PANTHER" id="PTHR10150">
    <property type="entry name" value="DNA REPAIR ENDONUCLEASE XPF"/>
    <property type="match status" value="1"/>
</dbReference>
<dbReference type="Gene3D" id="3.40.50.10130">
    <property type="match status" value="1"/>
</dbReference>
<evidence type="ECO:0000256" key="9">
    <source>
        <dbReference type="ARBA" id="ARBA00023242"/>
    </source>
</evidence>
<reference evidence="12" key="1">
    <citation type="submission" date="2019-07" db="EMBL/GenBank/DDBJ databases">
        <authorList>
            <person name="Palmer J.M."/>
        </authorList>
    </citation>
    <scope>NUCLEOTIDE SEQUENCE</scope>
    <source>
        <strain evidence="12">PC9</strain>
    </source>
</reference>
<evidence type="ECO:0000256" key="3">
    <source>
        <dbReference type="ARBA" id="ARBA00022722"/>
    </source>
</evidence>
<evidence type="ECO:0000313" key="13">
    <source>
        <dbReference type="Proteomes" id="UP000623687"/>
    </source>
</evidence>
<keyword evidence="5" id="KW-0227">DNA damage</keyword>
<feature type="compositionally biased region" description="Basic and acidic residues" evidence="10">
    <location>
        <begin position="473"/>
        <end position="486"/>
    </location>
</feature>
<dbReference type="PANTHER" id="PTHR10150:SF0">
    <property type="entry name" value="DNA REPAIR ENDONUCLEASE XPF"/>
    <property type="match status" value="1"/>
</dbReference>
<keyword evidence="3" id="KW-0540">Nuclease</keyword>
<dbReference type="GO" id="GO:1901255">
    <property type="term" value="P:nucleotide-excision repair involved in interstrand cross-link repair"/>
    <property type="evidence" value="ECO:0007669"/>
    <property type="project" value="TreeGrafter"/>
</dbReference>
<evidence type="ECO:0000256" key="8">
    <source>
        <dbReference type="ARBA" id="ARBA00023204"/>
    </source>
</evidence>
<dbReference type="GeneID" id="59374158"/>
<dbReference type="GO" id="GO:0000110">
    <property type="term" value="C:nucleotide-excision repair factor 1 complex"/>
    <property type="evidence" value="ECO:0007669"/>
    <property type="project" value="TreeGrafter"/>
</dbReference>